<keyword evidence="2" id="KW-0479">Metal-binding</keyword>
<name>A0AAD5YUH9_9AGAR</name>
<sequence>MPRSTVSESALEYHSTDFFSNDDSSTIYSSSTYSSSDESTDYDMCTDEPLPPLQYPTLDRPLTTDDSDITISEFSTESTTNSNSPPTEHQFHANLHSSPGDSTPHGPHTGTKSRADCRFNGTAHQQFRAIRSIAEPLLCTLCGPDHCIPFLDSLIPESSRQNFLHITHIIGQIYLLHRQIGYFRGLFHQYCKKLDEENVGAAVHQYLVARGLICDDSSVPLASNLTAEPRPNHPITATTLPSNGGHHAAQRGFLQHAIRHSSQSHLPSHLSTSNGRGGPVRTVQTAFCRECQTVGHFASDCPQFHCVVCKRYKPGHYSYRCPLFVCPFCRTRQPGHRVEDCPNKDKVIKDGSNELDSDCSVDSDLDSVY</sequence>
<dbReference type="AlphaFoldDB" id="A0AAD5YUH9"/>
<dbReference type="SUPFAM" id="SSF57756">
    <property type="entry name" value="Retrovirus zinc finger-like domains"/>
    <property type="match status" value="1"/>
</dbReference>
<comment type="caution">
    <text evidence="5">The sequence shown here is derived from an EMBL/GenBank/DDBJ whole genome shotgun (WGS) entry which is preliminary data.</text>
</comment>
<dbReference type="PROSITE" id="PS50158">
    <property type="entry name" value="ZF_CCHC"/>
    <property type="match status" value="1"/>
</dbReference>
<feature type="compositionally biased region" description="Low complexity" evidence="3">
    <location>
        <begin position="69"/>
        <end position="87"/>
    </location>
</feature>
<dbReference type="SMART" id="SM00343">
    <property type="entry name" value="ZnF_C2HC"/>
    <property type="match status" value="3"/>
</dbReference>
<keyword evidence="1" id="KW-0507">mRNA processing</keyword>
<protein>
    <recommendedName>
        <fullName evidence="4">CCHC-type domain-containing protein</fullName>
    </recommendedName>
</protein>
<reference evidence="5" key="1">
    <citation type="submission" date="2022-07" db="EMBL/GenBank/DDBJ databases">
        <title>Genome Sequence of Leucocoprinus birnbaumii.</title>
        <authorList>
            <person name="Buettner E."/>
        </authorList>
    </citation>
    <scope>NUCLEOTIDE SEQUENCE</scope>
    <source>
        <strain evidence="5">VT141</strain>
    </source>
</reference>
<feature type="domain" description="CCHC-type" evidence="4">
    <location>
        <begin position="288"/>
        <end position="303"/>
    </location>
</feature>
<dbReference type="InterPro" id="IPR036875">
    <property type="entry name" value="Znf_CCHC_sf"/>
</dbReference>
<dbReference type="GO" id="GO:0006397">
    <property type="term" value="P:mRNA processing"/>
    <property type="evidence" value="ECO:0007669"/>
    <property type="project" value="UniProtKB-KW"/>
</dbReference>
<dbReference type="Proteomes" id="UP001213000">
    <property type="component" value="Unassembled WGS sequence"/>
</dbReference>
<organism evidence="5 6">
    <name type="scientific">Leucocoprinus birnbaumii</name>
    <dbReference type="NCBI Taxonomy" id="56174"/>
    <lineage>
        <taxon>Eukaryota</taxon>
        <taxon>Fungi</taxon>
        <taxon>Dikarya</taxon>
        <taxon>Basidiomycota</taxon>
        <taxon>Agaricomycotina</taxon>
        <taxon>Agaricomycetes</taxon>
        <taxon>Agaricomycetidae</taxon>
        <taxon>Agaricales</taxon>
        <taxon>Agaricineae</taxon>
        <taxon>Agaricaceae</taxon>
        <taxon>Leucocoprinus</taxon>
    </lineage>
</organism>
<keyword evidence="6" id="KW-1185">Reference proteome</keyword>
<evidence type="ECO:0000313" key="6">
    <source>
        <dbReference type="Proteomes" id="UP001213000"/>
    </source>
</evidence>
<dbReference type="Pfam" id="PF00098">
    <property type="entry name" value="zf-CCHC"/>
    <property type="match status" value="1"/>
</dbReference>
<gene>
    <name evidence="5" type="ORF">NP233_g7687</name>
</gene>
<evidence type="ECO:0000259" key="4">
    <source>
        <dbReference type="PROSITE" id="PS50158"/>
    </source>
</evidence>
<evidence type="ECO:0000256" key="1">
    <source>
        <dbReference type="ARBA" id="ARBA00022664"/>
    </source>
</evidence>
<dbReference type="InterPro" id="IPR001878">
    <property type="entry name" value="Znf_CCHC"/>
</dbReference>
<evidence type="ECO:0000256" key="2">
    <source>
        <dbReference type="PROSITE-ProRule" id="PRU00047"/>
    </source>
</evidence>
<dbReference type="GO" id="GO:0003676">
    <property type="term" value="F:nucleic acid binding"/>
    <property type="evidence" value="ECO:0007669"/>
    <property type="project" value="InterPro"/>
</dbReference>
<feature type="compositionally biased region" description="Low complexity" evidence="3">
    <location>
        <begin position="16"/>
        <end position="37"/>
    </location>
</feature>
<keyword evidence="2" id="KW-0862">Zinc</keyword>
<evidence type="ECO:0000256" key="3">
    <source>
        <dbReference type="SAM" id="MobiDB-lite"/>
    </source>
</evidence>
<dbReference type="EMBL" id="JANIEX010000579">
    <property type="protein sequence ID" value="KAJ3565344.1"/>
    <property type="molecule type" value="Genomic_DNA"/>
</dbReference>
<feature type="region of interest" description="Disordered" evidence="3">
    <location>
        <begin position="1"/>
        <end position="114"/>
    </location>
</feature>
<keyword evidence="2" id="KW-0863">Zinc-finger</keyword>
<dbReference type="GO" id="GO:0008270">
    <property type="term" value="F:zinc ion binding"/>
    <property type="evidence" value="ECO:0007669"/>
    <property type="project" value="UniProtKB-KW"/>
</dbReference>
<evidence type="ECO:0000313" key="5">
    <source>
        <dbReference type="EMBL" id="KAJ3565344.1"/>
    </source>
</evidence>
<accession>A0AAD5YUH9</accession>
<proteinExistence type="predicted"/>